<evidence type="ECO:0000313" key="1">
    <source>
        <dbReference type="EMBL" id="SVB10247.1"/>
    </source>
</evidence>
<protein>
    <submittedName>
        <fullName evidence="1">Uncharacterized protein</fullName>
    </submittedName>
</protein>
<accession>A0A382BAJ7</accession>
<dbReference type="AlphaFoldDB" id="A0A382BAJ7"/>
<reference evidence="1" key="1">
    <citation type="submission" date="2018-05" db="EMBL/GenBank/DDBJ databases">
        <authorList>
            <person name="Lanie J.A."/>
            <person name="Ng W.-L."/>
            <person name="Kazmierczak K.M."/>
            <person name="Andrzejewski T.M."/>
            <person name="Davidsen T.M."/>
            <person name="Wayne K.J."/>
            <person name="Tettelin H."/>
            <person name="Glass J.I."/>
            <person name="Rusch D."/>
            <person name="Podicherti R."/>
            <person name="Tsui H.-C.T."/>
            <person name="Winkler M.E."/>
        </authorList>
    </citation>
    <scope>NUCLEOTIDE SEQUENCE</scope>
</reference>
<dbReference type="EMBL" id="UINC01028734">
    <property type="protein sequence ID" value="SVB10247.1"/>
    <property type="molecule type" value="Genomic_DNA"/>
</dbReference>
<sequence>MVEVEVVGGMVGIEIDQLVDRGPIPAALMADTWKS</sequence>
<gene>
    <name evidence="1" type="ORF">METZ01_LOCUS163101</name>
</gene>
<proteinExistence type="predicted"/>
<name>A0A382BAJ7_9ZZZZ</name>
<organism evidence="1">
    <name type="scientific">marine metagenome</name>
    <dbReference type="NCBI Taxonomy" id="408172"/>
    <lineage>
        <taxon>unclassified sequences</taxon>
        <taxon>metagenomes</taxon>
        <taxon>ecological metagenomes</taxon>
    </lineage>
</organism>